<evidence type="ECO:0000259" key="6">
    <source>
        <dbReference type="Pfam" id="PF04376"/>
    </source>
</evidence>
<protein>
    <recommendedName>
        <fullName evidence="5">Arginyl-tRNA--protein transferase 1</fullName>
        <shortName evidence="5">Arginyltransferase 1</shortName>
        <shortName evidence="5">R-transferase 1</shortName>
        <ecNumber evidence="5">2.3.2.8</ecNumber>
    </recommendedName>
    <alternativeName>
        <fullName evidence="5">Arginine-tRNA--protein transferase 1</fullName>
    </alternativeName>
</protein>
<accession>A0A6G1FZH7</accession>
<dbReference type="Pfam" id="PF04377">
    <property type="entry name" value="ATE_C"/>
    <property type="match status" value="1"/>
</dbReference>
<dbReference type="AlphaFoldDB" id="A0A6G1FZH7"/>
<dbReference type="GO" id="GO:0005737">
    <property type="term" value="C:cytoplasm"/>
    <property type="evidence" value="ECO:0007669"/>
    <property type="project" value="TreeGrafter"/>
</dbReference>
<dbReference type="GeneID" id="54423707"/>
<reference evidence="8 10" key="1">
    <citation type="submission" date="2020-01" db="EMBL/GenBank/DDBJ databases">
        <authorList>
            <consortium name="DOE Joint Genome Institute"/>
            <person name="Haridas S."/>
            <person name="Albert R."/>
            <person name="Binder M."/>
            <person name="Bloem J."/>
            <person name="Labutti K."/>
            <person name="Salamov A."/>
            <person name="Andreopoulos B."/>
            <person name="Baker S.E."/>
            <person name="Barry K."/>
            <person name="Bills G."/>
            <person name="Bluhm B.H."/>
            <person name="Cannon C."/>
            <person name="Castanera R."/>
            <person name="Culley D.E."/>
            <person name="Daum C."/>
            <person name="Ezra D."/>
            <person name="Gonzalez J.B."/>
            <person name="Henrissat B."/>
            <person name="Kuo A."/>
            <person name="Liang C."/>
            <person name="Lipzen A."/>
            <person name="Lutzoni F."/>
            <person name="Magnuson J."/>
            <person name="Mondo S."/>
            <person name="Nolan M."/>
            <person name="Ohm R."/>
            <person name="Pangilinan J."/>
            <person name="Park H.-J."/>
            <person name="Ramirez L."/>
            <person name="Alfaro M."/>
            <person name="Sun H."/>
            <person name="Tritt A."/>
            <person name="Yoshinaga Y."/>
            <person name="Zwiers L.-H."/>
            <person name="Turgeon B.G."/>
            <person name="Goodwin S.B."/>
            <person name="Spatafora J.W."/>
            <person name="Crous P.W."/>
            <person name="Grigoriev I.V."/>
        </authorList>
    </citation>
    <scope>NUCLEOTIDE SEQUENCE</scope>
    <source>
        <strain evidence="8 10">CBS 781.70</strain>
    </source>
</reference>
<reference evidence="10" key="3">
    <citation type="submission" date="2025-04" db="UniProtKB">
        <authorList>
            <consortium name="RefSeq"/>
        </authorList>
    </citation>
    <scope>IDENTIFICATION</scope>
    <source>
        <strain evidence="10">CBS 781.70</strain>
    </source>
</reference>
<dbReference type="PANTHER" id="PTHR21367">
    <property type="entry name" value="ARGININE-TRNA-PROTEIN TRANSFERASE 1"/>
    <property type="match status" value="1"/>
</dbReference>
<keyword evidence="3 5" id="KW-0833">Ubl conjugation pathway</keyword>
<comment type="function">
    <text evidence="5">Involved in the post-translational conjugation of arginine to the N-terminal aspartate or glutamate of a protein. This arginylation is required for degradation of the protein via the ubiquitin pathway.</text>
</comment>
<dbReference type="PIRSF" id="PIRSF037207">
    <property type="entry name" value="ATE1_euk"/>
    <property type="match status" value="1"/>
</dbReference>
<evidence type="ECO:0000256" key="5">
    <source>
        <dbReference type="PIRNR" id="PIRNR037207"/>
    </source>
</evidence>
<dbReference type="PANTHER" id="PTHR21367:SF1">
    <property type="entry name" value="ARGINYL-TRNA--PROTEIN TRANSFERASE 1"/>
    <property type="match status" value="1"/>
</dbReference>
<dbReference type="EC" id="2.3.2.8" evidence="5"/>
<name>A0A6G1FZH7_9PEZI</name>
<feature type="domain" description="N-end aminoacyl transferase N-terminal" evidence="6">
    <location>
        <begin position="19"/>
        <end position="89"/>
    </location>
</feature>
<evidence type="ECO:0000259" key="7">
    <source>
        <dbReference type="Pfam" id="PF04377"/>
    </source>
</evidence>
<dbReference type="RefSeq" id="XP_033532834.1">
    <property type="nucleotide sequence ID" value="XM_033683137.1"/>
</dbReference>
<keyword evidence="4 5" id="KW-0012">Acyltransferase</keyword>
<evidence type="ECO:0000256" key="1">
    <source>
        <dbReference type="ARBA" id="ARBA00009991"/>
    </source>
</evidence>
<dbReference type="InterPro" id="IPR017137">
    <property type="entry name" value="Arg-tRNA-P_Trfase_1_euk"/>
</dbReference>
<gene>
    <name evidence="8 10" type="ORF">P152DRAFT_64600</name>
</gene>
<proteinExistence type="inferred from homology"/>
<dbReference type="InterPro" id="IPR030700">
    <property type="entry name" value="N-end_Aminoacyl_Trfase"/>
</dbReference>
<comment type="similarity">
    <text evidence="1 5">Belongs to the R-transferase family.</text>
</comment>
<evidence type="ECO:0000256" key="2">
    <source>
        <dbReference type="ARBA" id="ARBA00022679"/>
    </source>
</evidence>
<reference evidence="10" key="2">
    <citation type="submission" date="2020-04" db="EMBL/GenBank/DDBJ databases">
        <authorList>
            <consortium name="NCBI Genome Project"/>
        </authorList>
    </citation>
    <scope>NUCLEOTIDE SEQUENCE</scope>
    <source>
        <strain evidence="10">CBS 781.70</strain>
    </source>
</reference>
<feature type="domain" description="N-end rule aminoacyl transferase C-terminal" evidence="7">
    <location>
        <begin position="164"/>
        <end position="309"/>
    </location>
</feature>
<dbReference type="InterPro" id="IPR007471">
    <property type="entry name" value="N-end_Aminoacyl_Trfase_N"/>
</dbReference>
<evidence type="ECO:0000256" key="3">
    <source>
        <dbReference type="ARBA" id="ARBA00022786"/>
    </source>
</evidence>
<evidence type="ECO:0000313" key="8">
    <source>
        <dbReference type="EMBL" id="KAF1811203.1"/>
    </source>
</evidence>
<sequence length="442" mass="50155">MDTSEPISLLSPIGYHTGSCGYCKGYSSSGSYYVKAKSISAADYQSLLHRGWRRSGNLLYVPDARHSCCPHHTLRLPVKKYKASRDHRQTLNRWNRFILGEEYEKEAARLQPKSKHSRDKSKQHQGFDLVYTIHATEYASLPETPEPSHRFEVTLESNTFTEVKYLLYEQYQRHVHQEEPSEISRDGFIRFLCTSPLKAPSTSHPASHSGDQHSLASKPAQRLGSYHACYWVDGRLIALGVLDFLPQGISSVYFLYHPDFSKWSLGKVGALREIAMTLEEGLEYYYMGYIIWSCDKMRYKADYKPQEVMMWRTGGWREMADAQGIKDAETQQAKIGNVEGKKGFDSPILACEALEEGPLSLFEMDFPGMMTADEVQEKVDMGKIHVRLPYQNQRLVVDAEDLATWESSDMLDRSSIKGIIGEMAALVGPEVAKNMVVDFTAG</sequence>
<dbReference type="SUPFAM" id="SSF55729">
    <property type="entry name" value="Acyl-CoA N-acyltransferases (Nat)"/>
    <property type="match status" value="1"/>
</dbReference>
<evidence type="ECO:0000313" key="9">
    <source>
        <dbReference type="Proteomes" id="UP000504638"/>
    </source>
</evidence>
<dbReference type="EMBL" id="ML975162">
    <property type="protein sequence ID" value="KAF1811203.1"/>
    <property type="molecule type" value="Genomic_DNA"/>
</dbReference>
<dbReference type="Proteomes" id="UP000504638">
    <property type="component" value="Unplaced"/>
</dbReference>
<keyword evidence="2 5" id="KW-0808">Transferase</keyword>
<dbReference type="Pfam" id="PF04376">
    <property type="entry name" value="ATE_N"/>
    <property type="match status" value="1"/>
</dbReference>
<organism evidence="8">
    <name type="scientific">Eremomyces bilateralis CBS 781.70</name>
    <dbReference type="NCBI Taxonomy" id="1392243"/>
    <lineage>
        <taxon>Eukaryota</taxon>
        <taxon>Fungi</taxon>
        <taxon>Dikarya</taxon>
        <taxon>Ascomycota</taxon>
        <taxon>Pezizomycotina</taxon>
        <taxon>Dothideomycetes</taxon>
        <taxon>Dothideomycetes incertae sedis</taxon>
        <taxon>Eremomycetales</taxon>
        <taxon>Eremomycetaceae</taxon>
        <taxon>Eremomyces</taxon>
    </lineage>
</organism>
<dbReference type="OrthoDB" id="74183at2759"/>
<keyword evidence="9" id="KW-1185">Reference proteome</keyword>
<dbReference type="GO" id="GO:0004057">
    <property type="term" value="F:arginyl-tRNA--protein transferase activity"/>
    <property type="evidence" value="ECO:0007669"/>
    <property type="project" value="UniProtKB-EC"/>
</dbReference>
<evidence type="ECO:0000256" key="4">
    <source>
        <dbReference type="ARBA" id="ARBA00023315"/>
    </source>
</evidence>
<dbReference type="InterPro" id="IPR007472">
    <property type="entry name" value="N-end_Aminoacyl_Trfase_C"/>
</dbReference>
<evidence type="ECO:0000313" key="10">
    <source>
        <dbReference type="RefSeq" id="XP_033532834.1"/>
    </source>
</evidence>
<dbReference type="InterPro" id="IPR016181">
    <property type="entry name" value="Acyl_CoA_acyltransferase"/>
</dbReference>
<comment type="catalytic activity">
    <reaction evidence="5">
        <text>an N-terminal L-alpha-aminoacyl-[protein] + L-arginyl-tRNA(Arg) = an N-terminal L-arginyl-L-aminoacyl-[protein] + tRNA(Arg) + H(+)</text>
        <dbReference type="Rhea" id="RHEA:10208"/>
        <dbReference type="Rhea" id="RHEA-COMP:9658"/>
        <dbReference type="Rhea" id="RHEA-COMP:9673"/>
        <dbReference type="Rhea" id="RHEA-COMP:10636"/>
        <dbReference type="Rhea" id="RHEA-COMP:10638"/>
        <dbReference type="ChEBI" id="CHEBI:15378"/>
        <dbReference type="ChEBI" id="CHEBI:78442"/>
        <dbReference type="ChEBI" id="CHEBI:78513"/>
        <dbReference type="ChEBI" id="CHEBI:78597"/>
        <dbReference type="ChEBI" id="CHEBI:83562"/>
        <dbReference type="EC" id="2.3.2.8"/>
    </reaction>
</comment>